<dbReference type="AlphaFoldDB" id="A0A0M9G089"/>
<dbReference type="GO" id="GO:0003998">
    <property type="term" value="F:acylphosphatase activity"/>
    <property type="evidence" value="ECO:0007669"/>
    <property type="project" value="UniProtKB-EC"/>
</dbReference>
<dbReference type="EC" id="3.6.1.7" evidence="1"/>
<dbReference type="PROSITE" id="PS51160">
    <property type="entry name" value="ACYLPHOSPHATASE_3"/>
    <property type="match status" value="1"/>
</dbReference>
<dbReference type="PANTHER" id="PTHR47268:SF4">
    <property type="entry name" value="ACYLPHOSPHATASE"/>
    <property type="match status" value="1"/>
</dbReference>
<dbReference type="InterPro" id="IPR036046">
    <property type="entry name" value="Acylphosphatase-like_dom_sf"/>
</dbReference>
<proteinExistence type="inferred from homology"/>
<dbReference type="Gene3D" id="3.30.70.100">
    <property type="match status" value="1"/>
</dbReference>
<sequence length="113" mass="12305">MSVTLISTHHIFVSGRVQGVFYRKHTARKATQLGVTGWVRNLPDTRVEILAEGTAAQLDALETWCRTGPPKAVVTDVAVTDLTPSVTVVNEDGEAVRVPHCTSRKAAVFEVKH</sequence>
<dbReference type="InterPro" id="IPR001792">
    <property type="entry name" value="Acylphosphatase-like_dom"/>
</dbReference>
<organism evidence="4 5">
    <name type="scientific">Leptomonas pyrrhocoris</name>
    <name type="common">Firebug parasite</name>
    <dbReference type="NCBI Taxonomy" id="157538"/>
    <lineage>
        <taxon>Eukaryota</taxon>
        <taxon>Discoba</taxon>
        <taxon>Euglenozoa</taxon>
        <taxon>Kinetoplastea</taxon>
        <taxon>Metakinetoplastina</taxon>
        <taxon>Trypanosomatida</taxon>
        <taxon>Trypanosomatidae</taxon>
        <taxon>Leishmaniinae</taxon>
        <taxon>Leptomonas</taxon>
    </lineage>
</organism>
<comment type="similarity">
    <text evidence="2">Belongs to the acylphosphatase family.</text>
</comment>
<accession>A0A0M9G089</accession>
<feature type="active site" evidence="1">
    <location>
        <position position="23"/>
    </location>
</feature>
<dbReference type="VEuPathDB" id="TriTrypDB:LpyrH10_10_2470"/>
<dbReference type="EMBL" id="LGTL01000010">
    <property type="protein sequence ID" value="KPA79715.1"/>
    <property type="molecule type" value="Genomic_DNA"/>
</dbReference>
<keyword evidence="5" id="KW-1185">Reference proteome</keyword>
<dbReference type="InterPro" id="IPR020456">
    <property type="entry name" value="Acylphosphatase"/>
</dbReference>
<comment type="caution">
    <text evidence="4">The sequence shown here is derived from an EMBL/GenBank/DDBJ whole genome shotgun (WGS) entry which is preliminary data.</text>
</comment>
<feature type="active site" evidence="1">
    <location>
        <position position="41"/>
    </location>
</feature>
<evidence type="ECO:0000259" key="3">
    <source>
        <dbReference type="PROSITE" id="PS51160"/>
    </source>
</evidence>
<comment type="catalytic activity">
    <reaction evidence="1">
        <text>an acyl phosphate + H2O = a carboxylate + phosphate + H(+)</text>
        <dbReference type="Rhea" id="RHEA:14965"/>
        <dbReference type="ChEBI" id="CHEBI:15377"/>
        <dbReference type="ChEBI" id="CHEBI:15378"/>
        <dbReference type="ChEBI" id="CHEBI:29067"/>
        <dbReference type="ChEBI" id="CHEBI:43474"/>
        <dbReference type="ChEBI" id="CHEBI:59918"/>
        <dbReference type="EC" id="3.6.1.7"/>
    </reaction>
</comment>
<evidence type="ECO:0000313" key="4">
    <source>
        <dbReference type="EMBL" id="KPA79715.1"/>
    </source>
</evidence>
<name>A0A0M9G089_LEPPY</name>
<dbReference type="PANTHER" id="PTHR47268">
    <property type="entry name" value="ACYLPHOSPHATASE"/>
    <property type="match status" value="1"/>
</dbReference>
<protein>
    <recommendedName>
        <fullName evidence="1">acylphosphatase</fullName>
        <ecNumber evidence="1">3.6.1.7</ecNumber>
    </recommendedName>
</protein>
<dbReference type="OrthoDB" id="7961613at2759"/>
<keyword evidence="1" id="KW-0378">Hydrolase</keyword>
<evidence type="ECO:0000313" key="5">
    <source>
        <dbReference type="Proteomes" id="UP000037923"/>
    </source>
</evidence>
<gene>
    <name evidence="4" type="ORF">ABB37_05478</name>
</gene>
<evidence type="ECO:0000256" key="1">
    <source>
        <dbReference type="PROSITE-ProRule" id="PRU00520"/>
    </source>
</evidence>
<dbReference type="GeneID" id="26905768"/>
<dbReference type="Pfam" id="PF00708">
    <property type="entry name" value="Acylphosphatase"/>
    <property type="match status" value="1"/>
</dbReference>
<dbReference type="Proteomes" id="UP000037923">
    <property type="component" value="Unassembled WGS sequence"/>
</dbReference>
<dbReference type="SUPFAM" id="SSF54975">
    <property type="entry name" value="Acylphosphatase/BLUF domain-like"/>
    <property type="match status" value="1"/>
</dbReference>
<reference evidence="4 5" key="1">
    <citation type="submission" date="2015-07" db="EMBL/GenBank/DDBJ databases">
        <title>High-quality genome of monoxenous trypanosomatid Leptomonas pyrrhocoris.</title>
        <authorList>
            <person name="Flegontov P."/>
            <person name="Butenko A."/>
            <person name="Firsov S."/>
            <person name="Vlcek C."/>
            <person name="Logacheva M.D."/>
            <person name="Field M."/>
            <person name="Filatov D."/>
            <person name="Flegontova O."/>
            <person name="Gerasimov E."/>
            <person name="Jackson A.P."/>
            <person name="Kelly S."/>
            <person name="Opperdoes F."/>
            <person name="O'Reilly A."/>
            <person name="Votypka J."/>
            <person name="Yurchenko V."/>
            <person name="Lukes J."/>
        </authorList>
    </citation>
    <scope>NUCLEOTIDE SEQUENCE [LARGE SCALE GENOMIC DNA]</scope>
    <source>
        <strain evidence="4">H10</strain>
    </source>
</reference>
<evidence type="ECO:0000256" key="2">
    <source>
        <dbReference type="RuleBase" id="RU004168"/>
    </source>
</evidence>
<feature type="domain" description="Acylphosphatase-like" evidence="3">
    <location>
        <begin position="8"/>
        <end position="113"/>
    </location>
</feature>
<dbReference type="RefSeq" id="XP_015658154.1">
    <property type="nucleotide sequence ID" value="XM_015803512.1"/>
</dbReference>